<keyword evidence="3" id="KW-1185">Reference proteome</keyword>
<feature type="region of interest" description="Disordered" evidence="1">
    <location>
        <begin position="1"/>
        <end position="22"/>
    </location>
</feature>
<reference evidence="2 3" key="1">
    <citation type="journal article" date="2013" name="Genome Announc.">
        <title>Genome Sequence of the Extreme Obligate Alkaliphile Bacillus marmarensis Strain DSM 21297.</title>
        <authorList>
            <person name="Wernick D.G."/>
            <person name="Choi K.Y."/>
            <person name="Tat C.A."/>
            <person name="Lafontaine Rivera J.G."/>
            <person name="Liao J.C."/>
        </authorList>
    </citation>
    <scope>NUCLEOTIDE SEQUENCE [LARGE SCALE GENOMIC DNA]</scope>
    <source>
        <strain evidence="2 3">DSM 21297</strain>
    </source>
</reference>
<proteinExistence type="predicted"/>
<dbReference type="AlphaFoldDB" id="U6SQA5"/>
<dbReference type="Proteomes" id="UP000017170">
    <property type="component" value="Unassembled WGS sequence"/>
</dbReference>
<dbReference type="EMBL" id="ATAE01000029">
    <property type="protein sequence ID" value="ERN53090.1"/>
    <property type="molecule type" value="Genomic_DNA"/>
</dbReference>
<sequence length="45" mass="5017">MKYTRAPVEAKAKVRPLSGAHEEAHQLPGENVVYFRKSAYAQSIS</sequence>
<accession>U6SQA5</accession>
<evidence type="ECO:0000256" key="1">
    <source>
        <dbReference type="SAM" id="MobiDB-lite"/>
    </source>
</evidence>
<gene>
    <name evidence="2" type="ORF">A33I_13125</name>
</gene>
<comment type="caution">
    <text evidence="2">The sequence shown here is derived from an EMBL/GenBank/DDBJ whole genome shotgun (WGS) entry which is preliminary data.</text>
</comment>
<protein>
    <submittedName>
        <fullName evidence="2">Uncharacterized protein</fullName>
    </submittedName>
</protein>
<evidence type="ECO:0000313" key="2">
    <source>
        <dbReference type="EMBL" id="ERN53090.1"/>
    </source>
</evidence>
<evidence type="ECO:0000313" key="3">
    <source>
        <dbReference type="Proteomes" id="UP000017170"/>
    </source>
</evidence>
<name>U6SQA5_9BACI</name>
<organism evidence="2 3">
    <name type="scientific">Alkalihalophilus marmarensis DSM 21297</name>
    <dbReference type="NCBI Taxonomy" id="1188261"/>
    <lineage>
        <taxon>Bacteria</taxon>
        <taxon>Bacillati</taxon>
        <taxon>Bacillota</taxon>
        <taxon>Bacilli</taxon>
        <taxon>Bacillales</taxon>
        <taxon>Bacillaceae</taxon>
        <taxon>Alkalihalophilus</taxon>
    </lineage>
</organism>